<feature type="compositionally biased region" description="Polar residues" evidence="1">
    <location>
        <begin position="108"/>
        <end position="128"/>
    </location>
</feature>
<accession>A0ABP7WS25</accession>
<dbReference type="EMBL" id="BAAAZG010000052">
    <property type="protein sequence ID" value="GAA4095431.1"/>
    <property type="molecule type" value="Genomic_DNA"/>
</dbReference>
<evidence type="ECO:0000313" key="3">
    <source>
        <dbReference type="Proteomes" id="UP001500683"/>
    </source>
</evidence>
<evidence type="ECO:0000256" key="1">
    <source>
        <dbReference type="SAM" id="MobiDB-lite"/>
    </source>
</evidence>
<comment type="caution">
    <text evidence="2">The sequence shown here is derived from an EMBL/GenBank/DDBJ whole genome shotgun (WGS) entry which is preliminary data.</text>
</comment>
<gene>
    <name evidence="2" type="ORF">GCM10022214_68130</name>
</gene>
<dbReference type="RefSeq" id="WP_344955828.1">
    <property type="nucleotide sequence ID" value="NZ_BAAAZG010000052.1"/>
</dbReference>
<feature type="region of interest" description="Disordered" evidence="1">
    <location>
        <begin position="87"/>
        <end position="128"/>
    </location>
</feature>
<reference evidence="3" key="1">
    <citation type="journal article" date="2019" name="Int. J. Syst. Evol. Microbiol.">
        <title>The Global Catalogue of Microorganisms (GCM) 10K type strain sequencing project: providing services to taxonomists for standard genome sequencing and annotation.</title>
        <authorList>
            <consortium name="The Broad Institute Genomics Platform"/>
            <consortium name="The Broad Institute Genome Sequencing Center for Infectious Disease"/>
            <person name="Wu L."/>
            <person name="Ma J."/>
        </authorList>
    </citation>
    <scope>NUCLEOTIDE SEQUENCE [LARGE SCALE GENOMIC DNA]</scope>
    <source>
        <strain evidence="3">JCM 16702</strain>
    </source>
</reference>
<name>A0ABP7WS25_9ACTN</name>
<sequence>MALQAGTVHADSGMSKEIYDLLDRLLSPPLQKAVDDATGEAKVKAQQALDAARDGWRKLAFAVARGVIGHIVANMEVAGVQTKGDVAASVSGSTGPAPPGPHPHTVALTATQSGVTFVQSNDGTGRVR</sequence>
<keyword evidence="3" id="KW-1185">Reference proteome</keyword>
<evidence type="ECO:0000313" key="2">
    <source>
        <dbReference type="EMBL" id="GAA4095431.1"/>
    </source>
</evidence>
<organism evidence="2 3">
    <name type="scientific">Actinomadura miaoliensis</name>
    <dbReference type="NCBI Taxonomy" id="430685"/>
    <lineage>
        <taxon>Bacteria</taxon>
        <taxon>Bacillati</taxon>
        <taxon>Actinomycetota</taxon>
        <taxon>Actinomycetes</taxon>
        <taxon>Streptosporangiales</taxon>
        <taxon>Thermomonosporaceae</taxon>
        <taxon>Actinomadura</taxon>
    </lineage>
</organism>
<protein>
    <submittedName>
        <fullName evidence="2">Uncharacterized protein</fullName>
    </submittedName>
</protein>
<proteinExistence type="predicted"/>
<dbReference type="Proteomes" id="UP001500683">
    <property type="component" value="Unassembled WGS sequence"/>
</dbReference>